<keyword evidence="1" id="KW-0472">Membrane</keyword>
<protein>
    <submittedName>
        <fullName evidence="2">Uncharacterized protein</fullName>
    </submittedName>
</protein>
<dbReference type="Proteomes" id="UP001180715">
    <property type="component" value="Unassembled WGS sequence"/>
</dbReference>
<reference evidence="2" key="1">
    <citation type="submission" date="2023-07" db="EMBL/GenBank/DDBJ databases">
        <title>Sequencing the genomes of 1000 actinobacteria strains.</title>
        <authorList>
            <person name="Klenk H.-P."/>
        </authorList>
    </citation>
    <scope>NUCLEOTIDE SEQUENCE</scope>
    <source>
        <strain evidence="2">DSM 13068</strain>
    </source>
</reference>
<keyword evidence="1" id="KW-1133">Transmembrane helix</keyword>
<organism evidence="2 3">
    <name type="scientific">Pseudoglutamicibacter albus</name>
    <dbReference type="NCBI Taxonomy" id="98671"/>
    <lineage>
        <taxon>Bacteria</taxon>
        <taxon>Bacillati</taxon>
        <taxon>Actinomycetota</taxon>
        <taxon>Actinomycetes</taxon>
        <taxon>Micrococcales</taxon>
        <taxon>Micrococcaceae</taxon>
        <taxon>Pseudoglutamicibacter</taxon>
    </lineage>
</organism>
<evidence type="ECO:0000313" key="2">
    <source>
        <dbReference type="EMBL" id="MDR7294117.1"/>
    </source>
</evidence>
<proteinExistence type="predicted"/>
<evidence type="ECO:0000313" key="3">
    <source>
        <dbReference type="Proteomes" id="UP001180715"/>
    </source>
</evidence>
<gene>
    <name evidence="2" type="ORF">J2S67_001385</name>
</gene>
<sequence>MNDYLGYEIFFYGLIGAAGLGMLSFAIGTVRYLFRGQK</sequence>
<keyword evidence="3" id="KW-1185">Reference proteome</keyword>
<comment type="caution">
    <text evidence="2">The sequence shown here is derived from an EMBL/GenBank/DDBJ whole genome shotgun (WGS) entry which is preliminary data.</text>
</comment>
<feature type="transmembrane region" description="Helical" evidence="1">
    <location>
        <begin position="12"/>
        <end position="34"/>
    </location>
</feature>
<evidence type="ECO:0000256" key="1">
    <source>
        <dbReference type="SAM" id="Phobius"/>
    </source>
</evidence>
<accession>A0ABU1Z0H7</accession>
<name>A0ABU1Z0H7_9MICC</name>
<keyword evidence="1" id="KW-0812">Transmembrane</keyword>
<dbReference type="EMBL" id="JAVDXX010000001">
    <property type="protein sequence ID" value="MDR7294117.1"/>
    <property type="molecule type" value="Genomic_DNA"/>
</dbReference>